<evidence type="ECO:0000256" key="6">
    <source>
        <dbReference type="RuleBase" id="RU362079"/>
    </source>
</evidence>
<dbReference type="GO" id="GO:0004150">
    <property type="term" value="F:dihydroneopterin aldolase activity"/>
    <property type="evidence" value="ECO:0007669"/>
    <property type="project" value="UniProtKB-UniRule"/>
</dbReference>
<reference evidence="8" key="1">
    <citation type="submission" date="2014-11" db="EMBL/GenBank/DDBJ databases">
        <authorList>
            <person name="Malar M.C."/>
            <person name="Sen D."/>
            <person name="Tripathy S."/>
        </authorList>
    </citation>
    <scope>NUCLEOTIDE SEQUENCE</scope>
    <source>
        <strain evidence="8">BDU141951</strain>
    </source>
</reference>
<dbReference type="UniPathway" id="UPA00077">
    <property type="reaction ID" value="UER00154"/>
</dbReference>
<dbReference type="GO" id="GO:0046654">
    <property type="term" value="P:tetrahydrofolate biosynthetic process"/>
    <property type="evidence" value="ECO:0007669"/>
    <property type="project" value="UniProtKB-UniRule"/>
</dbReference>
<comment type="similarity">
    <text evidence="3 6">Belongs to the DHNA family.</text>
</comment>
<reference evidence="8" key="2">
    <citation type="journal article" date="2015" name="Genome Announc.">
        <title>Draft Genome Sequence of Filamentous Marine Cyanobacterium Lyngbya confervoides Strain BDU141951.</title>
        <authorList>
            <person name="Chandrababunaidu M.M."/>
            <person name="Sen D."/>
            <person name="Tripathy S."/>
        </authorList>
    </citation>
    <scope>NUCLEOTIDE SEQUENCE</scope>
    <source>
        <strain evidence="8">BDU141951</strain>
    </source>
</reference>
<dbReference type="InterPro" id="IPR006157">
    <property type="entry name" value="FolB_dom"/>
</dbReference>
<evidence type="ECO:0000256" key="3">
    <source>
        <dbReference type="ARBA" id="ARBA00005708"/>
    </source>
</evidence>
<protein>
    <recommendedName>
        <fullName evidence="6">7,8-dihydroneopterin aldolase</fullName>
        <ecNumber evidence="6">4.1.2.25</ecNumber>
    </recommendedName>
</protein>
<name>A0A0C1V8K8_9CYAN</name>
<dbReference type="PANTHER" id="PTHR42844">
    <property type="entry name" value="DIHYDRONEOPTERIN ALDOLASE 1-RELATED"/>
    <property type="match status" value="1"/>
</dbReference>
<dbReference type="AlphaFoldDB" id="A0A0C1V8K8"/>
<proteinExistence type="inferred from homology"/>
<comment type="catalytic activity">
    <reaction evidence="1 6">
        <text>7,8-dihydroneopterin = 6-hydroxymethyl-7,8-dihydropterin + glycolaldehyde</text>
        <dbReference type="Rhea" id="RHEA:10540"/>
        <dbReference type="ChEBI" id="CHEBI:17001"/>
        <dbReference type="ChEBI" id="CHEBI:17071"/>
        <dbReference type="ChEBI" id="CHEBI:44841"/>
        <dbReference type="EC" id="4.1.2.25"/>
    </reaction>
</comment>
<evidence type="ECO:0000256" key="5">
    <source>
        <dbReference type="ARBA" id="ARBA00023239"/>
    </source>
</evidence>
<evidence type="ECO:0000313" key="8">
    <source>
        <dbReference type="EMBL" id="NEV68825.1"/>
    </source>
</evidence>
<sequence length="133" mass="14706">MDKIYVNDIRAFGYSGALPEENVLGQWFRVDLTLMLDLSSAGSSDVLTDTYNYAAAIVAVQQLIQQQPFNLVETLASEIVKAVLRTDDRLTQITVKLTKLTPPVPHFAGDIAVEITRDRHHLNTPSPAPLDQS</sequence>
<reference evidence="8" key="3">
    <citation type="submission" date="2020-02" db="EMBL/GenBank/DDBJ databases">
        <authorList>
            <person name="Sarangi A.N."/>
            <person name="Ghosh S."/>
            <person name="Mukherjee M."/>
            <person name="Tripathy S."/>
        </authorList>
    </citation>
    <scope>NUCLEOTIDE SEQUENCE</scope>
    <source>
        <strain evidence="8">BDU141951</strain>
    </source>
</reference>
<dbReference type="SMART" id="SM00905">
    <property type="entry name" value="FolB"/>
    <property type="match status" value="1"/>
</dbReference>
<dbReference type="FunFam" id="3.30.1130.10:FF:000003">
    <property type="entry name" value="7,8-dihydroneopterin aldolase"/>
    <property type="match status" value="1"/>
</dbReference>
<accession>A0A0C1V8K8</accession>
<dbReference type="GO" id="GO:0046656">
    <property type="term" value="P:folic acid biosynthetic process"/>
    <property type="evidence" value="ECO:0007669"/>
    <property type="project" value="UniProtKB-UniRule"/>
</dbReference>
<dbReference type="SUPFAM" id="SSF55620">
    <property type="entry name" value="Tetrahydrobiopterin biosynthesis enzymes-like"/>
    <property type="match status" value="1"/>
</dbReference>
<gene>
    <name evidence="8" type="primary">folB</name>
    <name evidence="8" type="ORF">QQ91_017125</name>
</gene>
<keyword evidence="4 6" id="KW-0289">Folate biosynthesis</keyword>
<comment type="function">
    <text evidence="6">Catalyzes the conversion of 7,8-dihydroneopterin to 6-hydroxymethyl-7,8-dihydropterin.</text>
</comment>
<dbReference type="NCBIfam" id="TIGR00525">
    <property type="entry name" value="folB"/>
    <property type="match status" value="1"/>
</dbReference>
<dbReference type="InterPro" id="IPR006156">
    <property type="entry name" value="Dihydroneopterin_aldolase"/>
</dbReference>
<dbReference type="GO" id="GO:0005737">
    <property type="term" value="C:cytoplasm"/>
    <property type="evidence" value="ECO:0007669"/>
    <property type="project" value="TreeGrafter"/>
</dbReference>
<evidence type="ECO:0000256" key="4">
    <source>
        <dbReference type="ARBA" id="ARBA00022909"/>
    </source>
</evidence>
<keyword evidence="5 6" id="KW-0456">Lyase</keyword>
<comment type="caution">
    <text evidence="8">The sequence shown here is derived from an EMBL/GenBank/DDBJ whole genome shotgun (WGS) entry which is preliminary data.</text>
</comment>
<evidence type="ECO:0000256" key="1">
    <source>
        <dbReference type="ARBA" id="ARBA00001353"/>
    </source>
</evidence>
<evidence type="ECO:0000259" key="7">
    <source>
        <dbReference type="SMART" id="SM00905"/>
    </source>
</evidence>
<dbReference type="InterPro" id="IPR043133">
    <property type="entry name" value="GTP-CH-I_C/QueF"/>
</dbReference>
<dbReference type="PANTHER" id="PTHR42844:SF1">
    <property type="entry name" value="DIHYDRONEOPTERIN ALDOLASE 1-RELATED"/>
    <property type="match status" value="1"/>
</dbReference>
<feature type="domain" description="Dihydroneopterin aldolase/epimerase" evidence="7">
    <location>
        <begin position="4"/>
        <end position="117"/>
    </location>
</feature>
<dbReference type="EMBL" id="JTHE02000003">
    <property type="protein sequence ID" value="NEV68825.1"/>
    <property type="molecule type" value="Genomic_DNA"/>
</dbReference>
<dbReference type="Pfam" id="PF02152">
    <property type="entry name" value="FolB"/>
    <property type="match status" value="1"/>
</dbReference>
<organism evidence="8">
    <name type="scientific">Lyngbya confervoides BDU141951</name>
    <dbReference type="NCBI Taxonomy" id="1574623"/>
    <lineage>
        <taxon>Bacteria</taxon>
        <taxon>Bacillati</taxon>
        <taxon>Cyanobacteriota</taxon>
        <taxon>Cyanophyceae</taxon>
        <taxon>Oscillatoriophycideae</taxon>
        <taxon>Oscillatoriales</taxon>
        <taxon>Microcoleaceae</taxon>
        <taxon>Lyngbya</taxon>
    </lineage>
</organism>
<evidence type="ECO:0000256" key="2">
    <source>
        <dbReference type="ARBA" id="ARBA00005013"/>
    </source>
</evidence>
<dbReference type="Gene3D" id="3.30.1130.10">
    <property type="match status" value="1"/>
</dbReference>
<comment type="pathway">
    <text evidence="2 6">Cofactor biosynthesis; tetrahydrofolate biosynthesis; 2-amino-4-hydroxy-6-hydroxymethyl-7,8-dihydropteridine diphosphate from 7,8-dihydroneopterin triphosphate: step 3/4.</text>
</comment>
<dbReference type="CDD" id="cd00534">
    <property type="entry name" value="DHNA_DHNTPE"/>
    <property type="match status" value="1"/>
</dbReference>
<dbReference type="NCBIfam" id="TIGR00526">
    <property type="entry name" value="folB_dom"/>
    <property type="match status" value="1"/>
</dbReference>
<dbReference type="EC" id="4.1.2.25" evidence="6"/>